<comment type="subcellular location">
    <subcellularLocation>
        <location evidence="1 10">Endoplasmic reticulum membrane</location>
        <topology evidence="1 10">Single-pass membrane protein</topology>
    </subcellularLocation>
</comment>
<evidence type="ECO:0000256" key="8">
    <source>
        <dbReference type="ARBA" id="ARBA00023136"/>
    </source>
</evidence>
<keyword evidence="6 10" id="KW-0256">Endoplasmic reticulum</keyword>
<keyword evidence="4 10" id="KW-0337">GPI-anchor biosynthesis</keyword>
<evidence type="ECO:0000313" key="12">
    <source>
        <dbReference type="EMBL" id="OCF34246.1"/>
    </source>
</evidence>
<reference evidence="13" key="2">
    <citation type="submission" date="2013-12" db="EMBL/GenBank/DDBJ databases">
        <title>Evolution of pathogenesis and genome organization in the Tremellales.</title>
        <authorList>
            <person name="Cuomo C."/>
            <person name="Litvintseva A."/>
            <person name="Heitman J."/>
            <person name="Chen Y."/>
            <person name="Sun S."/>
            <person name="Springer D."/>
            <person name="Dromer F."/>
            <person name="Young S."/>
            <person name="Zeng Q."/>
            <person name="Chapman S."/>
            <person name="Gujja S."/>
            <person name="Saif S."/>
            <person name="Birren B."/>
        </authorList>
    </citation>
    <scope>NUCLEOTIDE SEQUENCE [LARGE SCALE GENOMIC DNA]</scope>
    <source>
        <strain evidence="13">BCC8398</strain>
    </source>
</reference>
<dbReference type="EMBL" id="KI669501">
    <property type="protein sequence ID" value="OCF34246.1"/>
    <property type="molecule type" value="Genomic_DNA"/>
</dbReference>
<evidence type="ECO:0000313" key="13">
    <source>
        <dbReference type="Proteomes" id="UP000092666"/>
    </source>
</evidence>
<feature type="region of interest" description="Disordered" evidence="11">
    <location>
        <begin position="319"/>
        <end position="356"/>
    </location>
</feature>
<evidence type="ECO:0000256" key="10">
    <source>
        <dbReference type="RuleBase" id="RU366056"/>
    </source>
</evidence>
<dbReference type="STRING" id="1296120.A0A1B9GT99"/>
<accession>A0A1B9GT99</accession>
<keyword evidence="5" id="KW-0812">Transmembrane</keyword>
<feature type="compositionally biased region" description="Gly residues" evidence="11">
    <location>
        <begin position="123"/>
        <end position="135"/>
    </location>
</feature>
<feature type="compositionally biased region" description="Basic and acidic residues" evidence="11">
    <location>
        <begin position="333"/>
        <end position="356"/>
    </location>
</feature>
<protein>
    <recommendedName>
        <fullName evidence="10">Protein PBN1</fullName>
    </recommendedName>
</protein>
<keyword evidence="13" id="KW-1185">Reference proteome</keyword>
<keyword evidence="7" id="KW-1133">Transmembrane helix</keyword>
<feature type="compositionally biased region" description="Low complexity" evidence="11">
    <location>
        <begin position="40"/>
        <end position="50"/>
    </location>
</feature>
<comment type="similarity">
    <text evidence="3 10">Belongs to the PIGX family.</text>
</comment>
<dbReference type="Pfam" id="PF08320">
    <property type="entry name" value="PIG-X"/>
    <property type="match status" value="1"/>
</dbReference>
<dbReference type="GO" id="GO:0006506">
    <property type="term" value="P:GPI anchor biosynthetic process"/>
    <property type="evidence" value="ECO:0007669"/>
    <property type="project" value="UniProtKB-UniPathway"/>
</dbReference>
<evidence type="ECO:0000256" key="7">
    <source>
        <dbReference type="ARBA" id="ARBA00022989"/>
    </source>
</evidence>
<feature type="region of interest" description="Disordered" evidence="11">
    <location>
        <begin position="105"/>
        <end position="136"/>
    </location>
</feature>
<evidence type="ECO:0000256" key="3">
    <source>
        <dbReference type="ARBA" id="ARBA00010345"/>
    </source>
</evidence>
<evidence type="ECO:0000256" key="5">
    <source>
        <dbReference type="ARBA" id="ARBA00022692"/>
    </source>
</evidence>
<keyword evidence="9" id="KW-0325">Glycoprotein</keyword>
<comment type="pathway">
    <text evidence="2 10">Glycolipid biosynthesis; glycosylphosphatidylinositol-anchor biosynthesis.</text>
</comment>
<dbReference type="Proteomes" id="UP000092666">
    <property type="component" value="Unassembled WGS sequence"/>
</dbReference>
<dbReference type="UniPathway" id="UPA00196"/>
<feature type="region of interest" description="Disordered" evidence="11">
    <location>
        <begin position="29"/>
        <end position="53"/>
    </location>
</feature>
<organism evidence="12 13">
    <name type="scientific">Kwoniella heveanensis BCC8398</name>
    <dbReference type="NCBI Taxonomy" id="1296120"/>
    <lineage>
        <taxon>Eukaryota</taxon>
        <taxon>Fungi</taxon>
        <taxon>Dikarya</taxon>
        <taxon>Basidiomycota</taxon>
        <taxon>Agaricomycotina</taxon>
        <taxon>Tremellomycetes</taxon>
        <taxon>Tremellales</taxon>
        <taxon>Cryptococcaceae</taxon>
        <taxon>Kwoniella</taxon>
    </lineage>
</organism>
<dbReference type="GO" id="GO:0005789">
    <property type="term" value="C:endoplasmic reticulum membrane"/>
    <property type="evidence" value="ECO:0007669"/>
    <property type="project" value="UniProtKB-SubCell"/>
</dbReference>
<evidence type="ECO:0000256" key="11">
    <source>
        <dbReference type="SAM" id="MobiDB-lite"/>
    </source>
</evidence>
<name>A0A1B9GT99_9TREE</name>
<dbReference type="AlphaFoldDB" id="A0A1B9GT99"/>
<dbReference type="SMART" id="SM00780">
    <property type="entry name" value="PIG-X"/>
    <property type="match status" value="1"/>
</dbReference>
<evidence type="ECO:0000256" key="1">
    <source>
        <dbReference type="ARBA" id="ARBA00004389"/>
    </source>
</evidence>
<reference evidence="12 13" key="1">
    <citation type="submission" date="2013-07" db="EMBL/GenBank/DDBJ databases">
        <title>The Genome Sequence of Cryptococcus heveanensis BCC8398.</title>
        <authorList>
            <consortium name="The Broad Institute Genome Sequencing Platform"/>
            <person name="Cuomo C."/>
            <person name="Litvintseva A."/>
            <person name="Chen Y."/>
            <person name="Heitman J."/>
            <person name="Sun S."/>
            <person name="Springer D."/>
            <person name="Dromer F."/>
            <person name="Young S.K."/>
            <person name="Zeng Q."/>
            <person name="Gargeya S."/>
            <person name="Fitzgerald M."/>
            <person name="Abouelleil A."/>
            <person name="Alvarado L."/>
            <person name="Berlin A.M."/>
            <person name="Chapman S.B."/>
            <person name="Dewar J."/>
            <person name="Goldberg J."/>
            <person name="Griggs A."/>
            <person name="Gujja S."/>
            <person name="Hansen M."/>
            <person name="Howarth C."/>
            <person name="Imamovic A."/>
            <person name="Larimer J."/>
            <person name="McCowan C."/>
            <person name="Murphy C."/>
            <person name="Pearson M."/>
            <person name="Priest M."/>
            <person name="Roberts A."/>
            <person name="Saif S."/>
            <person name="Shea T."/>
            <person name="Sykes S."/>
            <person name="Wortman J."/>
            <person name="Nusbaum C."/>
            <person name="Birren B."/>
        </authorList>
    </citation>
    <scope>NUCLEOTIDE SEQUENCE [LARGE SCALE GENOMIC DNA]</scope>
    <source>
        <strain evidence="12 13">BCC8398</strain>
    </source>
</reference>
<dbReference type="OrthoDB" id="5546453at2759"/>
<keyword evidence="8" id="KW-0472">Membrane</keyword>
<evidence type="ECO:0000256" key="6">
    <source>
        <dbReference type="ARBA" id="ARBA00022824"/>
    </source>
</evidence>
<feature type="compositionally biased region" description="Low complexity" evidence="11">
    <location>
        <begin position="105"/>
        <end position="121"/>
    </location>
</feature>
<gene>
    <name evidence="12" type="ORF">I316_04199</name>
</gene>
<evidence type="ECO:0000256" key="9">
    <source>
        <dbReference type="ARBA" id="ARBA00023180"/>
    </source>
</evidence>
<proteinExistence type="inferred from homology"/>
<evidence type="ECO:0000256" key="4">
    <source>
        <dbReference type="ARBA" id="ARBA00022502"/>
    </source>
</evidence>
<dbReference type="InterPro" id="IPR013233">
    <property type="entry name" value="PIG-X/PBN1"/>
</dbReference>
<sequence>MDTDTQAGLQLQPVNLGLSLSPPSFHPTLTLRISPAHPYPTSSPSTSNGSGKKRACSPLIYISLAIPEGIFVDPDELGDKLLLYGVKDWALTSIRAGEAEGEAAAEQSVSGSGSQAGRASGLAVGGQSEGQGLGAGRWKAKKKVKVDIERPSLNLHSYEQDLTGHEQEAGEEQEHVFQLRMSVKPHFAGGLNATLDERHTEDADWKWTIEIPLHGRYIPPNESGYGTIRVPPDTDPQEDGIRAGWMCLEHVDVDSAGSASLLPLPKAHLISGTAPIEIHLPTGKMSHQPLVEGVTTLVIWLGWAWLVYKILRVRSVARARARASSSPSVPPESKVKTERADDKAEKEALETNKKDD</sequence>
<comment type="function">
    <text evidence="10">Required for proper folding and/or the stability of a subset of proteins in the endoplasmic reticulum. Component of glycosylphosphatidylinositol-mannosyltransferase 1 which transfers the first of the 4 mannoses in the GPI-anchor precursors during GPI-anchor biosynthesis. Probably acts by stabilizing the mannosyltransferase GPI14.</text>
</comment>
<evidence type="ECO:0000256" key="2">
    <source>
        <dbReference type="ARBA" id="ARBA00004687"/>
    </source>
</evidence>